<keyword evidence="2" id="KW-0808">Transferase</keyword>
<dbReference type="CDD" id="cd02440">
    <property type="entry name" value="AdoMet_MTases"/>
    <property type="match status" value="1"/>
</dbReference>
<keyword evidence="2" id="KW-0489">Methyltransferase</keyword>
<accession>A0A7Y9LAF8</accession>
<protein>
    <submittedName>
        <fullName evidence="2">Ubiquinone/menaquinone biosynthesis C-methylase UbiE</fullName>
    </submittedName>
</protein>
<feature type="domain" description="Methyltransferase type 11" evidence="1">
    <location>
        <begin position="38"/>
        <end position="127"/>
    </location>
</feature>
<keyword evidence="3" id="KW-1185">Reference proteome</keyword>
<organism evidence="2 3">
    <name type="scientific">Microlunatus parietis</name>
    <dbReference type="NCBI Taxonomy" id="682979"/>
    <lineage>
        <taxon>Bacteria</taxon>
        <taxon>Bacillati</taxon>
        <taxon>Actinomycetota</taxon>
        <taxon>Actinomycetes</taxon>
        <taxon>Propionibacteriales</taxon>
        <taxon>Propionibacteriaceae</taxon>
        <taxon>Microlunatus</taxon>
    </lineage>
</organism>
<dbReference type="Proteomes" id="UP000569914">
    <property type="component" value="Unassembled WGS sequence"/>
</dbReference>
<dbReference type="Gene3D" id="3.40.50.150">
    <property type="entry name" value="Vaccinia Virus protein VP39"/>
    <property type="match status" value="1"/>
</dbReference>
<dbReference type="RefSeq" id="WP_179753857.1">
    <property type="nucleotide sequence ID" value="NZ_JACCBU010000001.1"/>
</dbReference>
<reference evidence="2 3" key="1">
    <citation type="submission" date="2020-07" db="EMBL/GenBank/DDBJ databases">
        <title>Sequencing the genomes of 1000 actinobacteria strains.</title>
        <authorList>
            <person name="Klenk H.-P."/>
        </authorList>
    </citation>
    <scope>NUCLEOTIDE SEQUENCE [LARGE SCALE GENOMIC DNA]</scope>
    <source>
        <strain evidence="2 3">DSM 22083</strain>
    </source>
</reference>
<comment type="caution">
    <text evidence="2">The sequence shown here is derived from an EMBL/GenBank/DDBJ whole genome shotgun (WGS) entry which is preliminary data.</text>
</comment>
<proteinExistence type="predicted"/>
<dbReference type="EMBL" id="JACCBU010000001">
    <property type="protein sequence ID" value="NYE72809.1"/>
    <property type="molecule type" value="Genomic_DNA"/>
</dbReference>
<dbReference type="SUPFAM" id="SSF53335">
    <property type="entry name" value="S-adenosyl-L-methionine-dependent methyltransferases"/>
    <property type="match status" value="1"/>
</dbReference>
<evidence type="ECO:0000313" key="2">
    <source>
        <dbReference type="EMBL" id="NYE72809.1"/>
    </source>
</evidence>
<dbReference type="GO" id="GO:0032259">
    <property type="term" value="P:methylation"/>
    <property type="evidence" value="ECO:0007669"/>
    <property type="project" value="UniProtKB-KW"/>
</dbReference>
<evidence type="ECO:0000313" key="3">
    <source>
        <dbReference type="Proteomes" id="UP000569914"/>
    </source>
</evidence>
<dbReference type="InterPro" id="IPR029063">
    <property type="entry name" value="SAM-dependent_MTases_sf"/>
</dbReference>
<dbReference type="PANTHER" id="PTHR42912">
    <property type="entry name" value="METHYLTRANSFERASE"/>
    <property type="match status" value="1"/>
</dbReference>
<dbReference type="Pfam" id="PF08241">
    <property type="entry name" value="Methyltransf_11"/>
    <property type="match status" value="1"/>
</dbReference>
<dbReference type="InterPro" id="IPR050508">
    <property type="entry name" value="Methyltransf_Superfamily"/>
</dbReference>
<evidence type="ECO:0000259" key="1">
    <source>
        <dbReference type="Pfam" id="PF08241"/>
    </source>
</evidence>
<dbReference type="InterPro" id="IPR013216">
    <property type="entry name" value="Methyltransf_11"/>
</dbReference>
<sequence length="221" mass="24358">MARYDGQADWYESINSDPASRNLQPLRDLLGTGTGRCLDLGCGTGAYADVIKESGRTPVGLDVTADQLRHARSRYEGGVVLGDAQRLPFADDSLDAVLAAWISTDVDDFGAVLREIARILRPGGILINYGVHPCFNGPHVQTEGTVRIVHPTYRETGWHHSSPWWSKGGIRSRFGMRHLTLADFWNAMINSGLTVERVIEPDRGDDVPFCLGLRAALPRFE</sequence>
<dbReference type="GO" id="GO:0008757">
    <property type="term" value="F:S-adenosylmethionine-dependent methyltransferase activity"/>
    <property type="evidence" value="ECO:0007669"/>
    <property type="project" value="InterPro"/>
</dbReference>
<gene>
    <name evidence="2" type="ORF">BKA15_004138</name>
</gene>
<keyword evidence="2" id="KW-0830">Ubiquinone</keyword>
<name>A0A7Y9LAF8_9ACTN</name>
<dbReference type="AlphaFoldDB" id="A0A7Y9LAF8"/>